<gene>
    <name evidence="1" type="ORF">U1T56_02260</name>
</gene>
<sequence>MRRLRENATRLAALVPPTVLGVTVVVADGGGVRGEARGLLGVTVQVVAPCTASLAGRVVTVDSDCSVLSGPMAVREETAAPSATSDGAGPAAVAVESEPGVRYVTLYY</sequence>
<evidence type="ECO:0000313" key="1">
    <source>
        <dbReference type="EMBL" id="MEK0081960.1"/>
    </source>
</evidence>
<evidence type="ECO:0008006" key="3">
    <source>
        <dbReference type="Google" id="ProtNLM"/>
    </source>
</evidence>
<name>A0ABU8XNE0_9PROT</name>
<comment type="caution">
    <text evidence="1">The sequence shown here is derived from an EMBL/GenBank/DDBJ whole genome shotgun (WGS) entry which is preliminary data.</text>
</comment>
<dbReference type="RefSeq" id="WP_418157800.1">
    <property type="nucleotide sequence ID" value="NZ_JBBLZC010000001.1"/>
</dbReference>
<organism evidence="1 2">
    <name type="scientific">Benzoatithermus flavus</name>
    <dbReference type="NCBI Taxonomy" id="3108223"/>
    <lineage>
        <taxon>Bacteria</taxon>
        <taxon>Pseudomonadati</taxon>
        <taxon>Pseudomonadota</taxon>
        <taxon>Alphaproteobacteria</taxon>
        <taxon>Geminicoccales</taxon>
        <taxon>Geminicoccaceae</taxon>
        <taxon>Benzoatithermus</taxon>
    </lineage>
</organism>
<accession>A0ABU8XNE0</accession>
<evidence type="ECO:0000313" key="2">
    <source>
        <dbReference type="Proteomes" id="UP001375743"/>
    </source>
</evidence>
<reference evidence="1 2" key="1">
    <citation type="submission" date="2024-01" db="EMBL/GenBank/DDBJ databases">
        <title>Multi-omics insights into the function and evolution of sodium benzoate biodegradation pathways in Benzoatithermus flavus gen. nov., sp. nov. from hot spring.</title>
        <authorList>
            <person name="Hu C.-J."/>
            <person name="Li W.-J."/>
        </authorList>
    </citation>
    <scope>NUCLEOTIDE SEQUENCE [LARGE SCALE GENOMIC DNA]</scope>
    <source>
        <strain evidence="1 2">SYSU G07066</strain>
    </source>
</reference>
<dbReference type="Proteomes" id="UP001375743">
    <property type="component" value="Unassembled WGS sequence"/>
</dbReference>
<dbReference type="EMBL" id="JBBLZC010000001">
    <property type="protein sequence ID" value="MEK0081960.1"/>
    <property type="molecule type" value="Genomic_DNA"/>
</dbReference>
<protein>
    <recommendedName>
        <fullName evidence="3">Secreted protein</fullName>
    </recommendedName>
</protein>
<proteinExistence type="predicted"/>
<keyword evidence="2" id="KW-1185">Reference proteome</keyword>